<evidence type="ECO:0000256" key="14">
    <source>
        <dbReference type="PIRSR" id="PIRSR001594-3"/>
    </source>
</evidence>
<evidence type="ECO:0000256" key="5">
    <source>
        <dbReference type="ARBA" id="ARBA00022598"/>
    </source>
</evidence>
<feature type="binding site" evidence="14">
    <location>
        <position position="740"/>
    </location>
    <ligand>
        <name>Mn(2+)</name>
        <dbReference type="ChEBI" id="CHEBI:29035"/>
    </ligand>
</feature>
<dbReference type="InterPro" id="IPR011054">
    <property type="entry name" value="Rudment_hybrid_motif"/>
</dbReference>
<dbReference type="InterPro" id="IPR003379">
    <property type="entry name" value="Carboxylase_cons_dom"/>
</dbReference>
<protein>
    <recommendedName>
        <fullName evidence="3 11">Pyruvate carboxylase</fullName>
        <ecNumber evidence="3 11">6.4.1.1</ecNumber>
    </recommendedName>
</protein>
<dbReference type="Gene3D" id="3.30.470.20">
    <property type="entry name" value="ATP-grasp fold, B domain"/>
    <property type="match status" value="1"/>
</dbReference>
<dbReference type="AlphaFoldDB" id="A0A5P3XC17"/>
<evidence type="ECO:0000259" key="17">
    <source>
        <dbReference type="PROSITE" id="PS50975"/>
    </source>
</evidence>
<feature type="domain" description="Lipoyl-binding" evidence="16">
    <location>
        <begin position="1068"/>
        <end position="1143"/>
    </location>
</feature>
<dbReference type="EC" id="6.4.1.1" evidence="3 11"/>
<evidence type="ECO:0000259" key="19">
    <source>
        <dbReference type="PROSITE" id="PS50991"/>
    </source>
</evidence>
<dbReference type="InterPro" id="IPR011761">
    <property type="entry name" value="ATP-grasp"/>
</dbReference>
<dbReference type="PROSITE" id="PS50979">
    <property type="entry name" value="BC"/>
    <property type="match status" value="1"/>
</dbReference>
<dbReference type="InterPro" id="IPR005482">
    <property type="entry name" value="Biotin_COase_C"/>
</dbReference>
<keyword evidence="8 11" id="KW-0067">ATP-binding</keyword>
<evidence type="ECO:0000259" key="18">
    <source>
        <dbReference type="PROSITE" id="PS50979"/>
    </source>
</evidence>
<accession>A0A5P3XC17</accession>
<dbReference type="NCBIfam" id="NF006761">
    <property type="entry name" value="PRK09282.1"/>
    <property type="match status" value="1"/>
</dbReference>
<feature type="binding site" evidence="13">
    <location>
        <position position="873"/>
    </location>
    <ligand>
        <name>substrate</name>
    </ligand>
</feature>
<feature type="modified residue" description="N6-biotinyllysine" evidence="15">
    <location>
        <position position="1109"/>
    </location>
</feature>
<evidence type="ECO:0000256" key="1">
    <source>
        <dbReference type="ARBA" id="ARBA00001953"/>
    </source>
</evidence>
<feature type="binding site" evidence="14">
    <location>
        <position position="540"/>
    </location>
    <ligand>
        <name>Mn(2+)</name>
        <dbReference type="ChEBI" id="CHEBI:29035"/>
    </ligand>
</feature>
<dbReference type="SUPFAM" id="SSF51230">
    <property type="entry name" value="Single hybrid motif"/>
    <property type="match status" value="1"/>
</dbReference>
<feature type="binding site" evidence="13">
    <location>
        <position position="120"/>
    </location>
    <ligand>
        <name>ATP</name>
        <dbReference type="ChEBI" id="CHEBI:30616"/>
    </ligand>
</feature>
<dbReference type="EMBL" id="CP032452">
    <property type="protein sequence ID" value="QEZ68527.1"/>
    <property type="molecule type" value="Genomic_DNA"/>
</dbReference>
<dbReference type="SUPFAM" id="SSF52440">
    <property type="entry name" value="PreATP-grasp domain"/>
    <property type="match status" value="1"/>
</dbReference>
<dbReference type="GO" id="GO:0005524">
    <property type="term" value="F:ATP binding"/>
    <property type="evidence" value="ECO:0007669"/>
    <property type="project" value="UniProtKB-UniRule"/>
</dbReference>
<evidence type="ECO:0000256" key="15">
    <source>
        <dbReference type="PIRSR" id="PIRSR001594-4"/>
    </source>
</evidence>
<feature type="binding site" description="via carbamate group" evidence="14">
    <location>
        <position position="709"/>
    </location>
    <ligand>
        <name>Mn(2+)</name>
        <dbReference type="ChEBI" id="CHEBI:29035"/>
    </ligand>
</feature>
<evidence type="ECO:0000256" key="10">
    <source>
        <dbReference type="ARBA" id="ARBA00023268"/>
    </source>
</evidence>
<evidence type="ECO:0000256" key="12">
    <source>
        <dbReference type="PIRSR" id="PIRSR001594-1"/>
    </source>
</evidence>
<dbReference type="InterPro" id="IPR001882">
    <property type="entry name" value="Biotin_BS"/>
</dbReference>
<evidence type="ECO:0000259" key="16">
    <source>
        <dbReference type="PROSITE" id="PS50968"/>
    </source>
</evidence>
<evidence type="ECO:0000313" key="21">
    <source>
        <dbReference type="Proteomes" id="UP000326961"/>
    </source>
</evidence>
<dbReference type="InterPro" id="IPR005479">
    <property type="entry name" value="CPAse_ATP-bd"/>
</dbReference>
<keyword evidence="9 11" id="KW-0092">Biotin</keyword>
<dbReference type="PIRSF" id="PIRSF001594">
    <property type="entry name" value="Pyruv_carbox"/>
    <property type="match status" value="1"/>
</dbReference>
<dbReference type="PROSITE" id="PS50991">
    <property type="entry name" value="PYR_CT"/>
    <property type="match status" value="1"/>
</dbReference>
<dbReference type="Gene3D" id="3.10.600.10">
    <property type="entry name" value="pyruvate carboxylase f1077a mutant domain"/>
    <property type="match status" value="1"/>
</dbReference>
<sequence>MLKKINKILVANRGEIAIRIFRACSELGIKSVGIYSKEDKYSLFRTKADESYLIGEDKGPIDAYLDIDGIIELAKSKNVDAIHPGYGFLSENPEFVKKCEENGIIFIGPSAEIMNMMGDKINSKQIAKEANVPTIPGIDESIKNIERAKEIANTIGYPIMLKASNGGGGRGMRIVYSEDNLNIEYETACSESRKAFGEDIIFIEKYIPNPKHIEVQILGDKFGNIVHLYERDCSVQRRHQKIIEYAPAFSLSDKLRDQICTNAVKIAKHVGYVNAGTLEFLVDENENFYFIEMNPRVQVEHTVTEMITGIDIVQSQILIAQGYKLEDEPINIKSQEDIQVRGYSIQCRITTEDPKNNFMPDTGKIQVYRTGSGFGIRLDGGNGFTGSTISPYYDSLLVKTISWDRTFKGAINKTVRSIKELRIRGVKTNIGFLVNVLNNPIFSQGSCSTKFIDENPDLFEIKESKDRGTKLLQFIGNTIVNENKCSEKPEFQTIYNPKSSNSFAPNEGSKILFDKLGKKDYLESIKKEKKLLLTDTTMRDAHQSLLATRLRSYDLLKVAKPTSEHMKDLFSLEMWGGATYDVAYRFLKESPWVRLEKLREEIPNIMFQMLFRASNGVGYKNYPDNVIKEFLKESANKGIDVFRIFDSLNWVENMKPSIYTALETGKIVESTICYTGDILDPNKTKYNLDYYINMARQLEELGSDIICIKDMAGLLKPYAAYTLIKALKENVNTPIHLHTHDTSGNGVATCLMASEAGVDIVDGALETMAGLTSQPSLNSIVEALKNTERDTKIDLYGFEELGNYYKDLRNVYSKFESDLKNPSAEIYKYEIPGGQYTNLKPQADSLGLSDKFDQVKEKYKESNEILGDIIKVTPSSKVVGDLAIFMVKNKLDKDNIVSEGKNLSFPDSVVDYCRGMIGQPEGGIPKNIQKVVLKGETPITVRPGELIPSEDFESVKKHLDEKFSMDSNVRNILSYTLYPNVYEDYLKHLQLYNDISKLESHVYFYGLSIGEECEVEIEEGKVLTIKLIEIGDIKEDGNRTLSFELNGMMRDIEVSDTHYSSNIKDILKADMNNPLQIGASIPGKVVNILVEENEEVKENQPLIVIEAMKMETVIVAKTSGCVKSIYVSKDEMVKDKQLLIDMK</sequence>
<dbReference type="InterPro" id="IPR005930">
    <property type="entry name" value="Pyruv_COase"/>
</dbReference>
<comment type="cofactor">
    <cofactor evidence="1 11">
        <name>biotin</name>
        <dbReference type="ChEBI" id="CHEBI:57586"/>
    </cofactor>
</comment>
<dbReference type="SUPFAM" id="SSF89000">
    <property type="entry name" value="post-HMGL domain-like"/>
    <property type="match status" value="1"/>
</dbReference>
<dbReference type="FunFam" id="3.30.1490.20:FF:000003">
    <property type="entry name" value="acetyl-CoA carboxylase isoform X1"/>
    <property type="match status" value="1"/>
</dbReference>
<dbReference type="FunFam" id="2.40.50.100:FF:000003">
    <property type="entry name" value="Acetyl-CoA carboxylase biotin carboxyl carrier protein"/>
    <property type="match status" value="1"/>
</dbReference>
<keyword evidence="5 11" id="KW-0436">Ligase</keyword>
<evidence type="ECO:0000256" key="13">
    <source>
        <dbReference type="PIRSR" id="PIRSR001594-2"/>
    </source>
</evidence>
<evidence type="ECO:0000256" key="9">
    <source>
        <dbReference type="ARBA" id="ARBA00023267"/>
    </source>
</evidence>
<dbReference type="SUPFAM" id="SSF56059">
    <property type="entry name" value="Glutathione synthetase ATP-binding domain-like"/>
    <property type="match status" value="1"/>
</dbReference>
<dbReference type="Proteomes" id="UP000326961">
    <property type="component" value="Chromosome"/>
</dbReference>
<dbReference type="Pfam" id="PF00364">
    <property type="entry name" value="Biotin_lipoyl"/>
    <property type="match status" value="1"/>
</dbReference>
<dbReference type="GO" id="GO:0004736">
    <property type="term" value="F:pyruvate carboxylase activity"/>
    <property type="evidence" value="ECO:0007669"/>
    <property type="project" value="UniProtKB-EC"/>
</dbReference>
<keyword evidence="20" id="KW-0670">Pyruvate</keyword>
<dbReference type="InterPro" id="IPR005481">
    <property type="entry name" value="BC-like_N"/>
</dbReference>
<feature type="domain" description="ATP-grasp" evidence="17">
    <location>
        <begin position="124"/>
        <end position="321"/>
    </location>
</feature>
<dbReference type="InterPro" id="IPR000891">
    <property type="entry name" value="PYR_CT"/>
</dbReference>
<dbReference type="GO" id="GO:0046872">
    <property type="term" value="F:metal ion binding"/>
    <property type="evidence" value="ECO:0007669"/>
    <property type="project" value="UniProtKB-KW"/>
</dbReference>
<dbReference type="FunFam" id="3.40.50.20:FF:000010">
    <property type="entry name" value="Propionyl-CoA carboxylase subunit alpha"/>
    <property type="match status" value="1"/>
</dbReference>
<evidence type="ECO:0000256" key="3">
    <source>
        <dbReference type="ARBA" id="ARBA00013057"/>
    </source>
</evidence>
<comment type="function">
    <text evidence="11">Catalyzes a 2-step reaction, involving the ATP-dependent carboxylation of the covalently attached biotin in the first step and the transfer of the carboxyl group to pyruvate in the second.</text>
</comment>
<dbReference type="SMART" id="SM00878">
    <property type="entry name" value="Biotin_carb_C"/>
    <property type="match status" value="1"/>
</dbReference>
<feature type="active site" evidence="12">
    <location>
        <position position="296"/>
    </location>
</feature>
<dbReference type="FunFam" id="3.20.20.70:FF:000033">
    <property type="entry name" value="Pyruvate carboxylase"/>
    <property type="match status" value="1"/>
</dbReference>
<organism evidence="20 21">
    <name type="scientific">Paraclostridium bifermentans</name>
    <name type="common">Clostridium bifermentans</name>
    <dbReference type="NCBI Taxonomy" id="1490"/>
    <lineage>
        <taxon>Bacteria</taxon>
        <taxon>Bacillati</taxon>
        <taxon>Bacillota</taxon>
        <taxon>Clostridia</taxon>
        <taxon>Peptostreptococcales</taxon>
        <taxon>Peptostreptococcaceae</taxon>
        <taxon>Paraclostridium</taxon>
    </lineage>
</organism>
<name>A0A5P3XC17_PARBF</name>
<dbReference type="CDD" id="cd07937">
    <property type="entry name" value="DRE_TIM_PC_TC_5S"/>
    <property type="match status" value="1"/>
</dbReference>
<feature type="binding site" evidence="13">
    <location>
        <position position="612"/>
    </location>
    <ligand>
        <name>substrate</name>
    </ligand>
</feature>
<dbReference type="CDD" id="cd06850">
    <property type="entry name" value="biotinyl_domain"/>
    <property type="match status" value="1"/>
</dbReference>
<dbReference type="Pfam" id="PF02436">
    <property type="entry name" value="PYC_OADA"/>
    <property type="match status" value="1"/>
</dbReference>
<feature type="binding site" evidence="13">
    <location>
        <position position="204"/>
    </location>
    <ligand>
        <name>ATP</name>
        <dbReference type="ChEBI" id="CHEBI:30616"/>
    </ligand>
</feature>
<dbReference type="PROSITE" id="PS00867">
    <property type="entry name" value="CPSASE_2"/>
    <property type="match status" value="1"/>
</dbReference>
<dbReference type="SUPFAM" id="SSF51246">
    <property type="entry name" value="Rudiment single hybrid motif"/>
    <property type="match status" value="1"/>
</dbReference>
<dbReference type="Pfam" id="PF02785">
    <property type="entry name" value="Biotin_carb_C"/>
    <property type="match status" value="1"/>
</dbReference>
<comment type="pathway">
    <text evidence="2">Carbohydrate biosynthesis; gluconeogenesis.</text>
</comment>
<dbReference type="PROSITE" id="PS50968">
    <property type="entry name" value="BIOTINYL_LIPOYL"/>
    <property type="match status" value="1"/>
</dbReference>
<evidence type="ECO:0000256" key="2">
    <source>
        <dbReference type="ARBA" id="ARBA00004742"/>
    </source>
</evidence>
<dbReference type="RefSeq" id="WP_150886302.1">
    <property type="nucleotide sequence ID" value="NZ_CP032452.1"/>
</dbReference>
<dbReference type="UniPathway" id="UPA00138"/>
<feature type="modified residue" description="N6-carboxylysine" evidence="15">
    <location>
        <position position="709"/>
    </location>
</feature>
<dbReference type="PANTHER" id="PTHR43778">
    <property type="entry name" value="PYRUVATE CARBOXYLASE"/>
    <property type="match status" value="1"/>
</dbReference>
<dbReference type="InterPro" id="IPR011764">
    <property type="entry name" value="Biotin_carboxylation_dom"/>
</dbReference>
<evidence type="ECO:0000256" key="4">
    <source>
        <dbReference type="ARBA" id="ARBA00022432"/>
    </source>
</evidence>
<feature type="domain" description="Biotin carboxylation" evidence="18">
    <location>
        <begin position="4"/>
        <end position="457"/>
    </location>
</feature>
<dbReference type="InterPro" id="IPR013785">
    <property type="entry name" value="Aldolase_TIM"/>
</dbReference>
<dbReference type="SUPFAM" id="SSF51569">
    <property type="entry name" value="Aldolase"/>
    <property type="match status" value="1"/>
</dbReference>
<evidence type="ECO:0000256" key="8">
    <source>
        <dbReference type="ARBA" id="ARBA00022840"/>
    </source>
</evidence>
<dbReference type="Pfam" id="PF00289">
    <property type="entry name" value="Biotin_carb_N"/>
    <property type="match status" value="1"/>
</dbReference>
<dbReference type="NCBIfam" id="TIGR01235">
    <property type="entry name" value="pyruv_carbox"/>
    <property type="match status" value="1"/>
</dbReference>
<dbReference type="InterPro" id="IPR000089">
    <property type="entry name" value="Biotin_lipoyl"/>
</dbReference>
<feature type="binding site" evidence="14">
    <location>
        <position position="738"/>
    </location>
    <ligand>
        <name>Mn(2+)</name>
        <dbReference type="ChEBI" id="CHEBI:29035"/>
    </ligand>
</feature>
<dbReference type="GO" id="GO:0006094">
    <property type="term" value="P:gluconeogenesis"/>
    <property type="evidence" value="ECO:0007669"/>
    <property type="project" value="UniProtKB-UniPathway"/>
</dbReference>
<dbReference type="NCBIfam" id="NF009554">
    <property type="entry name" value="PRK12999.1"/>
    <property type="match status" value="1"/>
</dbReference>
<keyword evidence="7 11" id="KW-0547">Nucleotide-binding</keyword>
<dbReference type="FunFam" id="3.30.470.20:FF:000012">
    <property type="entry name" value="Pyruvate carboxylase"/>
    <property type="match status" value="1"/>
</dbReference>
<feature type="domain" description="Pyruvate carboxyltransferase" evidence="19">
    <location>
        <begin position="531"/>
        <end position="799"/>
    </location>
</feature>
<keyword evidence="6 14" id="KW-0479">Metal-binding</keyword>
<dbReference type="Gene3D" id="2.40.50.100">
    <property type="match status" value="1"/>
</dbReference>
<dbReference type="Pfam" id="PF00682">
    <property type="entry name" value="HMGL-like"/>
    <property type="match status" value="1"/>
</dbReference>
<evidence type="ECO:0000256" key="7">
    <source>
        <dbReference type="ARBA" id="ARBA00022741"/>
    </source>
</evidence>
<dbReference type="InterPro" id="IPR055268">
    <property type="entry name" value="PCB-like"/>
</dbReference>
<reference evidence="20 21" key="1">
    <citation type="submission" date="2018-09" db="EMBL/GenBank/DDBJ databases">
        <title>A clostridial neurotoxin that targets Anopheles mosquitoes.</title>
        <authorList>
            <person name="Contreras E."/>
            <person name="Masuyer G."/>
            <person name="Qureshi N."/>
            <person name="Chawla S."/>
            <person name="Lim H.L."/>
            <person name="Chen J."/>
            <person name="Stenmark P."/>
            <person name="Gill S."/>
        </authorList>
    </citation>
    <scope>NUCLEOTIDE SEQUENCE [LARGE SCALE GENOMIC DNA]</scope>
    <source>
        <strain evidence="20 21">Cbm</strain>
    </source>
</reference>
<dbReference type="PANTHER" id="PTHR43778:SF2">
    <property type="entry name" value="PYRUVATE CARBOXYLASE, MITOCHONDRIAL"/>
    <property type="match status" value="1"/>
</dbReference>
<evidence type="ECO:0000256" key="6">
    <source>
        <dbReference type="ARBA" id="ARBA00022723"/>
    </source>
</evidence>
<evidence type="ECO:0000313" key="20">
    <source>
        <dbReference type="EMBL" id="QEZ68527.1"/>
    </source>
</evidence>
<feature type="binding site" evidence="13">
    <location>
        <position position="239"/>
    </location>
    <ligand>
        <name>ATP</name>
        <dbReference type="ChEBI" id="CHEBI:30616"/>
    </ligand>
</feature>
<dbReference type="PROSITE" id="PS00866">
    <property type="entry name" value="CPSASE_1"/>
    <property type="match status" value="1"/>
</dbReference>
<dbReference type="InterPro" id="IPR011053">
    <property type="entry name" value="Single_hybrid_motif"/>
</dbReference>
<dbReference type="GO" id="GO:0005737">
    <property type="term" value="C:cytoplasm"/>
    <property type="evidence" value="ECO:0007669"/>
    <property type="project" value="TreeGrafter"/>
</dbReference>
<gene>
    <name evidence="20" type="ORF">D4A35_06080</name>
</gene>
<dbReference type="Gene3D" id="3.20.20.70">
    <property type="entry name" value="Aldolase class I"/>
    <property type="match status" value="1"/>
</dbReference>
<keyword evidence="10" id="KW-0511">Multifunctional enzyme</keyword>
<dbReference type="Pfam" id="PF02786">
    <property type="entry name" value="CPSase_L_D2"/>
    <property type="match status" value="1"/>
</dbReference>
<dbReference type="InterPro" id="IPR016185">
    <property type="entry name" value="PreATP-grasp_dom_sf"/>
</dbReference>
<dbReference type="PROSITE" id="PS50975">
    <property type="entry name" value="ATP_GRASP"/>
    <property type="match status" value="1"/>
</dbReference>
<dbReference type="PROSITE" id="PS00188">
    <property type="entry name" value="BIOTIN"/>
    <property type="match status" value="1"/>
</dbReference>
<proteinExistence type="predicted"/>
<evidence type="ECO:0000256" key="11">
    <source>
        <dbReference type="PIRNR" id="PIRNR001594"/>
    </source>
</evidence>
<keyword evidence="4" id="KW-0312">Gluconeogenesis</keyword>
<comment type="catalytic activity">
    <reaction evidence="11">
        <text>hydrogencarbonate + pyruvate + ATP = oxaloacetate + ADP + phosphate + H(+)</text>
        <dbReference type="Rhea" id="RHEA:20844"/>
        <dbReference type="ChEBI" id="CHEBI:15361"/>
        <dbReference type="ChEBI" id="CHEBI:15378"/>
        <dbReference type="ChEBI" id="CHEBI:16452"/>
        <dbReference type="ChEBI" id="CHEBI:17544"/>
        <dbReference type="ChEBI" id="CHEBI:30616"/>
        <dbReference type="ChEBI" id="CHEBI:43474"/>
        <dbReference type="ChEBI" id="CHEBI:456216"/>
        <dbReference type="EC" id="6.4.1.1"/>
    </reaction>
</comment>